<protein>
    <submittedName>
        <fullName evidence="1">Uncharacterized protein</fullName>
    </submittedName>
</protein>
<sequence length="30" mass="3513">MWLQLDGAPPHYHCEVRQFLNGNFQNRSPG</sequence>
<dbReference type="EMBL" id="KB632064">
    <property type="protein sequence ID" value="ERL88500.1"/>
    <property type="molecule type" value="Genomic_DNA"/>
</dbReference>
<reference evidence="1 2" key="1">
    <citation type="journal article" date="2013" name="Genome Biol.">
        <title>Draft genome of the mountain pine beetle, Dendroctonus ponderosae Hopkins, a major forest pest.</title>
        <authorList>
            <person name="Keeling C.I."/>
            <person name="Yuen M.M."/>
            <person name="Liao N.Y."/>
            <person name="Docking T.R."/>
            <person name="Chan S.K."/>
            <person name="Taylor G.A."/>
            <person name="Palmquist D.L."/>
            <person name="Jackman S.D."/>
            <person name="Nguyen A."/>
            <person name="Li M."/>
            <person name="Henderson H."/>
            <person name="Janes J.K."/>
            <person name="Zhao Y."/>
            <person name="Pandoh P."/>
            <person name="Moore R."/>
            <person name="Sperling F.A."/>
            <person name="Huber D.P."/>
            <person name="Birol I."/>
            <person name="Jones S.J."/>
            <person name="Bohlmann J."/>
        </authorList>
    </citation>
    <scope>NUCLEOTIDE SEQUENCE</scope>
</reference>
<gene>
    <name evidence="1" type="ORF">D910_05886</name>
</gene>
<dbReference type="AlphaFoldDB" id="U4UF09"/>
<accession>U4UF09</accession>
<evidence type="ECO:0000313" key="2">
    <source>
        <dbReference type="Proteomes" id="UP000030742"/>
    </source>
</evidence>
<proteinExistence type="predicted"/>
<organism evidence="1 2">
    <name type="scientific">Dendroctonus ponderosae</name>
    <name type="common">Mountain pine beetle</name>
    <dbReference type="NCBI Taxonomy" id="77166"/>
    <lineage>
        <taxon>Eukaryota</taxon>
        <taxon>Metazoa</taxon>
        <taxon>Ecdysozoa</taxon>
        <taxon>Arthropoda</taxon>
        <taxon>Hexapoda</taxon>
        <taxon>Insecta</taxon>
        <taxon>Pterygota</taxon>
        <taxon>Neoptera</taxon>
        <taxon>Endopterygota</taxon>
        <taxon>Coleoptera</taxon>
        <taxon>Polyphaga</taxon>
        <taxon>Cucujiformia</taxon>
        <taxon>Curculionidae</taxon>
        <taxon>Scolytinae</taxon>
        <taxon>Dendroctonus</taxon>
    </lineage>
</organism>
<evidence type="ECO:0000313" key="1">
    <source>
        <dbReference type="EMBL" id="ERL88500.1"/>
    </source>
</evidence>
<dbReference type="Proteomes" id="UP000030742">
    <property type="component" value="Unassembled WGS sequence"/>
</dbReference>
<name>U4UF09_DENPD</name>